<name>A0A8S0QE06_OLEEU</name>
<protein>
    <submittedName>
        <fullName evidence="1">Uncharacterized protein</fullName>
    </submittedName>
</protein>
<gene>
    <name evidence="1" type="ORF">OLEA9_A083628</name>
</gene>
<dbReference type="Gramene" id="OE9A083628T2">
    <property type="protein sequence ID" value="OE9A083628C2"/>
    <property type="gene ID" value="OE9A083628"/>
</dbReference>
<comment type="caution">
    <text evidence="1">The sequence shown here is derived from an EMBL/GenBank/DDBJ whole genome shotgun (WGS) entry which is preliminary data.</text>
</comment>
<evidence type="ECO:0000313" key="1">
    <source>
        <dbReference type="EMBL" id="CAA2964252.1"/>
    </source>
</evidence>
<accession>A0A8S0QE06</accession>
<dbReference type="Gramene" id="OE9A083628T3">
    <property type="protein sequence ID" value="OE9A083628C3"/>
    <property type="gene ID" value="OE9A083628"/>
</dbReference>
<dbReference type="AlphaFoldDB" id="A0A8S0QE06"/>
<keyword evidence="2" id="KW-1185">Reference proteome</keyword>
<dbReference type="Proteomes" id="UP000594638">
    <property type="component" value="Unassembled WGS sequence"/>
</dbReference>
<evidence type="ECO:0000313" key="2">
    <source>
        <dbReference type="Proteomes" id="UP000594638"/>
    </source>
</evidence>
<organism evidence="1 2">
    <name type="scientific">Olea europaea subsp. europaea</name>
    <dbReference type="NCBI Taxonomy" id="158383"/>
    <lineage>
        <taxon>Eukaryota</taxon>
        <taxon>Viridiplantae</taxon>
        <taxon>Streptophyta</taxon>
        <taxon>Embryophyta</taxon>
        <taxon>Tracheophyta</taxon>
        <taxon>Spermatophyta</taxon>
        <taxon>Magnoliopsida</taxon>
        <taxon>eudicotyledons</taxon>
        <taxon>Gunneridae</taxon>
        <taxon>Pentapetalae</taxon>
        <taxon>asterids</taxon>
        <taxon>lamiids</taxon>
        <taxon>Lamiales</taxon>
        <taxon>Oleaceae</taxon>
        <taxon>Oleeae</taxon>
        <taxon>Olea</taxon>
    </lineage>
</organism>
<sequence>MGGRKALGDLMNPVKPSLQAVPNKGQKLNLDKKKLPTPSIPFSGRIFCTILVSNLSTNKGQKLNPDKKKLSTPSIPLSSRIFCTILLSNFWSSNQYFGTLISTFD</sequence>
<proteinExistence type="predicted"/>
<dbReference type="EMBL" id="CACTIH010001821">
    <property type="protein sequence ID" value="CAA2964252.1"/>
    <property type="molecule type" value="Genomic_DNA"/>
</dbReference>
<reference evidence="1 2" key="1">
    <citation type="submission" date="2019-12" db="EMBL/GenBank/DDBJ databases">
        <authorList>
            <person name="Alioto T."/>
            <person name="Alioto T."/>
            <person name="Gomez Garrido J."/>
        </authorList>
    </citation>
    <scope>NUCLEOTIDE SEQUENCE [LARGE SCALE GENOMIC DNA]</scope>
</reference>
<dbReference type="Gramene" id="OE9A083628T1">
    <property type="protein sequence ID" value="OE9A083628C1"/>
    <property type="gene ID" value="OE9A083628"/>
</dbReference>